<feature type="transmembrane region" description="Helical" evidence="8">
    <location>
        <begin position="112"/>
        <end position="133"/>
    </location>
</feature>
<keyword evidence="11" id="KW-1185">Reference proteome</keyword>
<dbReference type="Pfam" id="PF07690">
    <property type="entry name" value="MFS_1"/>
    <property type="match status" value="2"/>
</dbReference>
<dbReference type="GO" id="GO:0042128">
    <property type="term" value="P:nitrate assimilation"/>
    <property type="evidence" value="ECO:0007669"/>
    <property type="project" value="UniProtKB-UniRule"/>
</dbReference>
<evidence type="ECO:0000313" key="10">
    <source>
        <dbReference type="EMBL" id="RUO42747.1"/>
    </source>
</evidence>
<organism evidence="10 11">
    <name type="scientific">Aliidiomarina taiwanensis</name>
    <dbReference type="NCBI Taxonomy" id="946228"/>
    <lineage>
        <taxon>Bacteria</taxon>
        <taxon>Pseudomonadati</taxon>
        <taxon>Pseudomonadota</taxon>
        <taxon>Gammaproteobacteria</taxon>
        <taxon>Alteromonadales</taxon>
        <taxon>Idiomarinaceae</taxon>
        <taxon>Aliidiomarina</taxon>
    </lineage>
</organism>
<dbReference type="PANTHER" id="PTHR23515">
    <property type="entry name" value="HIGH-AFFINITY NITRATE TRANSPORTER 2.3"/>
    <property type="match status" value="1"/>
</dbReference>
<feature type="transmembrane region" description="Helical" evidence="8">
    <location>
        <begin position="87"/>
        <end position="106"/>
    </location>
</feature>
<dbReference type="SUPFAM" id="SSF103473">
    <property type="entry name" value="MFS general substrate transporter"/>
    <property type="match status" value="1"/>
</dbReference>
<dbReference type="InterPro" id="IPR020846">
    <property type="entry name" value="MFS_dom"/>
</dbReference>
<sequence length="496" mass="54209">MTPVPSASRINLLRLSDPKIKTLHLTWFAFFLTFAVWFAHAPLLTAIQASLSLTDTQVKALLILNVAITIPARIVVGILVDKLGPRLIYSGLLLISGVLCLGFAFANTYTSLAIFRFLLGFVGAGFVIGIRLVSEWFPAHQVGTAEGIYGGWGNFGSAAASMTLPAIALAFGGDDGWRYAIALVGVLCGFYGLIFYRYARNTPKGSIYFKPKKSGAMTVSSWGALWALLIMNIPMYLALALLAWRLAPNGVNLISEASMYVFFAILVVLFIYQSYQTWDINAEHLREGVPELEKYSFKQVGILNIAYFATFGSELAVVSMLPLYFLQTFDSLTPVTAGLLASGFAFMNLMSRPMGGWFSDKYGRRRSLMIMIAGLSVGYFLMGLIDSHWWIPLAVIVTMACSFFVQAGEGAVFAMIPLIKRSMTGQIAGMAGAYGNVGAVVYLTILSFVTYSQFFYVIAASALIGFMAVYFMDNPKGHITEVMPDGTVHTIEVGHR</sequence>
<feature type="transmembrane region" description="Helical" evidence="8">
    <location>
        <begin position="427"/>
        <end position="448"/>
    </location>
</feature>
<evidence type="ECO:0000256" key="8">
    <source>
        <dbReference type="RuleBase" id="RU366033"/>
    </source>
</evidence>
<feature type="transmembrane region" description="Helical" evidence="8">
    <location>
        <begin position="391"/>
        <end position="415"/>
    </location>
</feature>
<keyword evidence="6 8" id="KW-0534">Nitrate assimilation</keyword>
<comment type="similarity">
    <text evidence="2 8">Belongs to the major facilitator superfamily. Nitrate/nitrite porter (TC 2.A.1.8) family.</text>
</comment>
<dbReference type="InterPro" id="IPR036259">
    <property type="entry name" value="MFS_trans_sf"/>
</dbReference>
<dbReference type="AlphaFoldDB" id="A0A432X7H6"/>
<feature type="transmembrane region" description="Helical" evidence="8">
    <location>
        <begin position="302"/>
        <end position="325"/>
    </location>
</feature>
<feature type="transmembrane region" description="Helical" evidence="8">
    <location>
        <begin position="154"/>
        <end position="173"/>
    </location>
</feature>
<comment type="caution">
    <text evidence="10">The sequence shown here is derived from an EMBL/GenBank/DDBJ whole genome shotgun (WGS) entry which is preliminary data.</text>
</comment>
<feature type="transmembrane region" description="Helical" evidence="8">
    <location>
        <begin position="454"/>
        <end position="472"/>
    </location>
</feature>
<evidence type="ECO:0000259" key="9">
    <source>
        <dbReference type="PROSITE" id="PS50850"/>
    </source>
</evidence>
<feature type="transmembrane region" description="Helical" evidence="8">
    <location>
        <begin position="60"/>
        <end position="80"/>
    </location>
</feature>
<dbReference type="PROSITE" id="PS50850">
    <property type="entry name" value="MFS"/>
    <property type="match status" value="1"/>
</dbReference>
<keyword evidence="7 8" id="KW-0472">Membrane</keyword>
<feature type="transmembrane region" description="Helical" evidence="8">
    <location>
        <begin position="179"/>
        <end position="198"/>
    </location>
</feature>
<name>A0A432X7H6_9GAMM</name>
<feature type="transmembrane region" description="Helical" evidence="8">
    <location>
        <begin position="219"/>
        <end position="244"/>
    </location>
</feature>
<evidence type="ECO:0000256" key="5">
    <source>
        <dbReference type="ARBA" id="ARBA00022989"/>
    </source>
</evidence>
<dbReference type="OrthoDB" id="9773404at2"/>
<feature type="domain" description="Major facilitator superfamily (MFS) profile" evidence="9">
    <location>
        <begin position="19"/>
        <end position="477"/>
    </location>
</feature>
<dbReference type="Proteomes" id="UP000286976">
    <property type="component" value="Unassembled WGS sequence"/>
</dbReference>
<evidence type="ECO:0000256" key="3">
    <source>
        <dbReference type="ARBA" id="ARBA00022448"/>
    </source>
</evidence>
<dbReference type="GO" id="GO:0015113">
    <property type="term" value="F:nitrite transmembrane transporter activity"/>
    <property type="evidence" value="ECO:0007669"/>
    <property type="project" value="InterPro"/>
</dbReference>
<keyword evidence="3 8" id="KW-0813">Transport</keyword>
<evidence type="ECO:0000256" key="7">
    <source>
        <dbReference type="ARBA" id="ARBA00023136"/>
    </source>
</evidence>
<keyword evidence="5 8" id="KW-1133">Transmembrane helix</keyword>
<protein>
    <recommendedName>
        <fullName evidence="8">Nitrate/nitrite transporter</fullName>
    </recommendedName>
</protein>
<evidence type="ECO:0000256" key="4">
    <source>
        <dbReference type="ARBA" id="ARBA00022692"/>
    </source>
</evidence>
<dbReference type="GO" id="GO:0015112">
    <property type="term" value="F:nitrate transmembrane transporter activity"/>
    <property type="evidence" value="ECO:0007669"/>
    <property type="project" value="UniProtKB-UniRule"/>
</dbReference>
<reference evidence="10 11" key="1">
    <citation type="journal article" date="2011" name="Front. Microbiol.">
        <title>Genomic signatures of strain selection and enhancement in Bacillus atrophaeus var. globigii, a historical biowarfare simulant.</title>
        <authorList>
            <person name="Gibbons H.S."/>
            <person name="Broomall S.M."/>
            <person name="McNew L.A."/>
            <person name="Daligault H."/>
            <person name="Chapman C."/>
            <person name="Bruce D."/>
            <person name="Karavis M."/>
            <person name="Krepps M."/>
            <person name="McGregor P.A."/>
            <person name="Hong C."/>
            <person name="Park K.H."/>
            <person name="Akmal A."/>
            <person name="Feldman A."/>
            <person name="Lin J.S."/>
            <person name="Chang W.E."/>
            <person name="Higgs B.W."/>
            <person name="Demirev P."/>
            <person name="Lindquist J."/>
            <person name="Liem A."/>
            <person name="Fochler E."/>
            <person name="Read T.D."/>
            <person name="Tapia R."/>
            <person name="Johnson S."/>
            <person name="Bishop-Lilly K.A."/>
            <person name="Detter C."/>
            <person name="Han C."/>
            <person name="Sozhamannan S."/>
            <person name="Rosenzweig C.N."/>
            <person name="Skowronski E.W."/>
        </authorList>
    </citation>
    <scope>NUCLEOTIDE SEQUENCE [LARGE SCALE GENOMIC DNA]</scope>
    <source>
        <strain evidence="10 11">AIT1</strain>
    </source>
</reference>
<dbReference type="RefSeq" id="WP_126756960.1">
    <property type="nucleotide sequence ID" value="NZ_PIPQ01000002.1"/>
</dbReference>
<feature type="transmembrane region" description="Helical" evidence="8">
    <location>
        <begin position="20"/>
        <end position="40"/>
    </location>
</feature>
<evidence type="ECO:0000256" key="6">
    <source>
        <dbReference type="ARBA" id="ARBA00023063"/>
    </source>
</evidence>
<dbReference type="GO" id="GO:0005886">
    <property type="term" value="C:plasma membrane"/>
    <property type="evidence" value="ECO:0007669"/>
    <property type="project" value="UniProtKB-SubCell"/>
</dbReference>
<dbReference type="InterPro" id="IPR004737">
    <property type="entry name" value="NO3_transporter_NarK/NarU-like"/>
</dbReference>
<evidence type="ECO:0000256" key="2">
    <source>
        <dbReference type="ARBA" id="ARBA00008432"/>
    </source>
</evidence>
<feature type="transmembrane region" description="Helical" evidence="8">
    <location>
        <begin position="331"/>
        <end position="347"/>
    </location>
</feature>
<gene>
    <name evidence="10" type="ORF">CWE15_04880</name>
</gene>
<dbReference type="InterPro" id="IPR044772">
    <property type="entry name" value="NO3_transporter"/>
</dbReference>
<evidence type="ECO:0000313" key="11">
    <source>
        <dbReference type="Proteomes" id="UP000286976"/>
    </source>
</evidence>
<comment type="caution">
    <text evidence="8">Lacks conserved residue(s) required for the propagation of feature annotation.</text>
</comment>
<keyword evidence="8" id="KW-1003">Cell membrane</keyword>
<dbReference type="EMBL" id="PIPQ01000002">
    <property type="protein sequence ID" value="RUO42747.1"/>
    <property type="molecule type" value="Genomic_DNA"/>
</dbReference>
<dbReference type="NCBIfam" id="TIGR00886">
    <property type="entry name" value="2A0108"/>
    <property type="match status" value="1"/>
</dbReference>
<evidence type="ECO:0000256" key="1">
    <source>
        <dbReference type="ARBA" id="ARBA00004141"/>
    </source>
</evidence>
<dbReference type="InterPro" id="IPR011701">
    <property type="entry name" value="MFS"/>
</dbReference>
<proteinExistence type="inferred from homology"/>
<feature type="transmembrane region" description="Helical" evidence="8">
    <location>
        <begin position="250"/>
        <end position="272"/>
    </location>
</feature>
<keyword evidence="4 8" id="KW-0812">Transmembrane</keyword>
<feature type="transmembrane region" description="Helical" evidence="8">
    <location>
        <begin position="368"/>
        <end position="385"/>
    </location>
</feature>
<accession>A0A432X7H6</accession>
<comment type="subcellular location">
    <subcellularLocation>
        <location evidence="8">Cell membrane</location>
        <topology evidence="8">Multi-pass membrane protein</topology>
    </subcellularLocation>
    <subcellularLocation>
        <location evidence="1">Membrane</location>
        <topology evidence="1">Multi-pass membrane protein</topology>
    </subcellularLocation>
</comment>
<dbReference type="Gene3D" id="1.20.1250.20">
    <property type="entry name" value="MFS general substrate transporter like domains"/>
    <property type="match status" value="2"/>
</dbReference>